<name>A0ABR8FFX7_9NOST</name>
<gene>
    <name evidence="2" type="ORF">H6G59_14765</name>
</gene>
<dbReference type="InterPro" id="IPR010359">
    <property type="entry name" value="IrrE_HExxH"/>
</dbReference>
<accession>A0ABR8FFX7</accession>
<comment type="caution">
    <text evidence="2">The sequence shown here is derived from an EMBL/GenBank/DDBJ whole genome shotgun (WGS) entry which is preliminary data.</text>
</comment>
<dbReference type="RefSeq" id="WP_190715685.1">
    <property type="nucleotide sequence ID" value="NZ_JACJST010000013.1"/>
</dbReference>
<reference evidence="2 3" key="1">
    <citation type="journal article" date="2020" name="ISME J.">
        <title>Comparative genomics reveals insights into cyanobacterial evolution and habitat adaptation.</title>
        <authorList>
            <person name="Chen M.Y."/>
            <person name="Teng W.K."/>
            <person name="Zhao L."/>
            <person name="Hu C.X."/>
            <person name="Zhou Y.K."/>
            <person name="Han B.P."/>
            <person name="Song L.R."/>
            <person name="Shu W.S."/>
        </authorList>
    </citation>
    <scope>NUCLEOTIDE SEQUENCE [LARGE SCALE GENOMIC DNA]</scope>
    <source>
        <strain evidence="2 3">FACHB-196</strain>
    </source>
</reference>
<evidence type="ECO:0000259" key="1">
    <source>
        <dbReference type="Pfam" id="PF06114"/>
    </source>
</evidence>
<dbReference type="Proteomes" id="UP000640531">
    <property type="component" value="Unassembled WGS sequence"/>
</dbReference>
<dbReference type="Pfam" id="PF06114">
    <property type="entry name" value="Peptidase_M78"/>
    <property type="match status" value="1"/>
</dbReference>
<protein>
    <submittedName>
        <fullName evidence="2">ImmA/IrrE family metallo-endopeptidase</fullName>
    </submittedName>
</protein>
<dbReference type="InterPro" id="IPR052345">
    <property type="entry name" value="Rad_response_metalloprotease"/>
</dbReference>
<dbReference type="EMBL" id="JACJST010000013">
    <property type="protein sequence ID" value="MBD2569135.1"/>
    <property type="molecule type" value="Genomic_DNA"/>
</dbReference>
<evidence type="ECO:0000313" key="2">
    <source>
        <dbReference type="EMBL" id="MBD2569135.1"/>
    </source>
</evidence>
<sequence>MNIFKYKFYSKEEIEQKAHEVFKIMELENIPPRWPFEATCAADALEIRVVWDTIPSDNQGLIVARIEPLKRKITLNENIPNRSKGFEESTIAHELGHWMLHINQDEADGLTEQLELNLGIEDARKLFLCRTSETKINNANVQNNLDKIEWQAQYFASCLLMPRQILQAKRKGRDLTNWKHLYAMKDELGVTISNLTNRLQDLGLIYIPKGSKQIYPGKAVPNGQTSLLNKQSATYSTTLN</sequence>
<dbReference type="PANTHER" id="PTHR43236:SF1">
    <property type="entry name" value="BLL7220 PROTEIN"/>
    <property type="match status" value="1"/>
</dbReference>
<feature type="domain" description="IrrE N-terminal-like" evidence="1">
    <location>
        <begin position="127"/>
        <end position="192"/>
    </location>
</feature>
<dbReference type="Gene3D" id="1.10.10.2910">
    <property type="match status" value="1"/>
</dbReference>
<proteinExistence type="predicted"/>
<keyword evidence="3" id="KW-1185">Reference proteome</keyword>
<dbReference type="PANTHER" id="PTHR43236">
    <property type="entry name" value="ANTITOXIN HIGA1"/>
    <property type="match status" value="1"/>
</dbReference>
<organism evidence="2 3">
    <name type="scientific">Anabaena lutea FACHB-196</name>
    <dbReference type="NCBI Taxonomy" id="2692881"/>
    <lineage>
        <taxon>Bacteria</taxon>
        <taxon>Bacillati</taxon>
        <taxon>Cyanobacteriota</taxon>
        <taxon>Cyanophyceae</taxon>
        <taxon>Nostocales</taxon>
        <taxon>Nostocaceae</taxon>
        <taxon>Anabaena</taxon>
    </lineage>
</organism>
<evidence type="ECO:0000313" key="3">
    <source>
        <dbReference type="Proteomes" id="UP000640531"/>
    </source>
</evidence>